<dbReference type="PRINTS" id="PR00999">
    <property type="entry name" value="FUNGALYSIN"/>
</dbReference>
<accession>A0A6A6T929</accession>
<dbReference type="GO" id="GO:0008270">
    <property type="term" value="F:zinc ion binding"/>
    <property type="evidence" value="ECO:0007669"/>
    <property type="project" value="InterPro"/>
</dbReference>
<dbReference type="CDD" id="cd09596">
    <property type="entry name" value="M36"/>
    <property type="match status" value="1"/>
</dbReference>
<dbReference type="Pfam" id="PF07504">
    <property type="entry name" value="FTP"/>
    <property type="match status" value="1"/>
</dbReference>
<keyword evidence="10 13" id="KW-0865">Zymogen</keyword>
<dbReference type="GO" id="GO:0005576">
    <property type="term" value="C:extracellular region"/>
    <property type="evidence" value="ECO:0007669"/>
    <property type="project" value="UniProtKB-SubCell"/>
</dbReference>
<dbReference type="Pfam" id="PF02128">
    <property type="entry name" value="Peptidase_M36"/>
    <property type="match status" value="1"/>
</dbReference>
<keyword evidence="16" id="KW-1185">Reference proteome</keyword>
<name>A0A6A6T929_9PLEO</name>
<evidence type="ECO:0000256" key="9">
    <source>
        <dbReference type="ARBA" id="ARBA00023049"/>
    </source>
</evidence>
<feature type="signal peptide" evidence="13">
    <location>
        <begin position="1"/>
        <end position="19"/>
    </location>
</feature>
<evidence type="ECO:0000256" key="1">
    <source>
        <dbReference type="ARBA" id="ARBA00004613"/>
    </source>
</evidence>
<keyword evidence="3 13" id="KW-0964">Secreted</keyword>
<feature type="binding site" evidence="12">
    <location>
        <position position="450"/>
    </location>
    <ligand>
        <name>Zn(2+)</name>
        <dbReference type="ChEBI" id="CHEBI:29105"/>
        <note>catalytic</note>
    </ligand>
</feature>
<dbReference type="GO" id="GO:0006508">
    <property type="term" value="P:proteolysis"/>
    <property type="evidence" value="ECO:0007669"/>
    <property type="project" value="UniProtKB-KW"/>
</dbReference>
<keyword evidence="6 13" id="KW-0732">Signal</keyword>
<feature type="binding site" evidence="12">
    <location>
        <position position="262"/>
    </location>
    <ligand>
        <name>Zn(2+)</name>
        <dbReference type="ChEBI" id="CHEBI:29105"/>
        <note>catalytic</note>
    </ligand>
</feature>
<evidence type="ECO:0000256" key="13">
    <source>
        <dbReference type="RuleBase" id="RU364017"/>
    </source>
</evidence>
<dbReference type="InterPro" id="IPR050371">
    <property type="entry name" value="Fungal_virulence_M36"/>
</dbReference>
<dbReference type="PANTHER" id="PTHR33478">
    <property type="entry name" value="EXTRACELLULAR METALLOPROTEINASE MEP"/>
    <property type="match status" value="1"/>
</dbReference>
<dbReference type="GO" id="GO:0004222">
    <property type="term" value="F:metalloendopeptidase activity"/>
    <property type="evidence" value="ECO:0007669"/>
    <property type="project" value="InterPro"/>
</dbReference>
<feature type="domain" description="FTP" evidence="14">
    <location>
        <begin position="99"/>
        <end position="149"/>
    </location>
</feature>
<feature type="chain" id="PRO_5025716691" description="Extracellular metalloproteinase" evidence="13">
    <location>
        <begin position="20"/>
        <end position="650"/>
    </location>
</feature>
<keyword evidence="5 12" id="KW-0479">Metal-binding</keyword>
<reference evidence="15" key="1">
    <citation type="journal article" date="2020" name="Stud. Mycol.">
        <title>101 Dothideomycetes genomes: a test case for predicting lifestyles and emergence of pathogens.</title>
        <authorList>
            <person name="Haridas S."/>
            <person name="Albert R."/>
            <person name="Binder M."/>
            <person name="Bloem J."/>
            <person name="Labutti K."/>
            <person name="Salamov A."/>
            <person name="Andreopoulos B."/>
            <person name="Baker S."/>
            <person name="Barry K."/>
            <person name="Bills G."/>
            <person name="Bluhm B."/>
            <person name="Cannon C."/>
            <person name="Castanera R."/>
            <person name="Culley D."/>
            <person name="Daum C."/>
            <person name="Ezra D."/>
            <person name="Gonzalez J."/>
            <person name="Henrissat B."/>
            <person name="Kuo A."/>
            <person name="Liang C."/>
            <person name="Lipzen A."/>
            <person name="Lutzoni F."/>
            <person name="Magnuson J."/>
            <person name="Mondo S."/>
            <person name="Nolan M."/>
            <person name="Ohm R."/>
            <person name="Pangilinan J."/>
            <person name="Park H.-J."/>
            <person name="Ramirez L."/>
            <person name="Alfaro M."/>
            <person name="Sun H."/>
            <person name="Tritt A."/>
            <person name="Yoshinaga Y."/>
            <person name="Zwiers L.-H."/>
            <person name="Turgeon B."/>
            <person name="Goodwin S."/>
            <person name="Spatafora J."/>
            <person name="Crous P."/>
            <person name="Grigoriev I."/>
        </authorList>
    </citation>
    <scope>NUCLEOTIDE SEQUENCE</scope>
    <source>
        <strain evidence="15">CBS 122681</strain>
    </source>
</reference>
<evidence type="ECO:0000313" key="15">
    <source>
        <dbReference type="EMBL" id="KAF2656310.1"/>
    </source>
</evidence>
<evidence type="ECO:0000256" key="4">
    <source>
        <dbReference type="ARBA" id="ARBA00022670"/>
    </source>
</evidence>
<dbReference type="Proteomes" id="UP000799324">
    <property type="component" value="Unassembled WGS sequence"/>
</dbReference>
<feature type="binding site" evidence="12">
    <location>
        <position position="476"/>
    </location>
    <ligand>
        <name>Zn(2+)</name>
        <dbReference type="ChEBI" id="CHEBI:29105"/>
        <note>catalytic</note>
    </ligand>
</feature>
<keyword evidence="7 13" id="KW-0378">Hydrolase</keyword>
<dbReference type="EMBL" id="MU004338">
    <property type="protein sequence ID" value="KAF2656310.1"/>
    <property type="molecule type" value="Genomic_DNA"/>
</dbReference>
<comment type="cofactor">
    <cofactor evidence="12">
        <name>Zn(2+)</name>
        <dbReference type="ChEBI" id="CHEBI:29105"/>
    </cofactor>
    <text evidence="12">Binds 1 zinc ion per subunit.</text>
</comment>
<evidence type="ECO:0000256" key="6">
    <source>
        <dbReference type="ARBA" id="ARBA00022729"/>
    </source>
</evidence>
<dbReference type="Gene3D" id="3.10.170.10">
    <property type="match status" value="1"/>
</dbReference>
<evidence type="ECO:0000256" key="11">
    <source>
        <dbReference type="PIRSR" id="PIRSR601842-1"/>
    </source>
</evidence>
<comment type="similarity">
    <text evidence="2 13">Belongs to the peptidase M36 family.</text>
</comment>
<dbReference type="PANTHER" id="PTHR33478:SF1">
    <property type="entry name" value="EXTRACELLULAR METALLOPROTEINASE MEP"/>
    <property type="match status" value="1"/>
</dbReference>
<protein>
    <recommendedName>
        <fullName evidence="13">Extracellular metalloproteinase</fullName>
        <ecNumber evidence="13">3.4.24.-</ecNumber>
    </recommendedName>
    <alternativeName>
        <fullName evidence="13">Fungalysin</fullName>
    </alternativeName>
</protein>
<dbReference type="AlphaFoldDB" id="A0A6A6T929"/>
<evidence type="ECO:0000256" key="10">
    <source>
        <dbReference type="ARBA" id="ARBA00023145"/>
    </source>
</evidence>
<keyword evidence="9 13" id="KW-0482">Metalloprotease</keyword>
<dbReference type="OrthoDB" id="3227768at2759"/>
<dbReference type="Gene3D" id="1.10.390.10">
    <property type="entry name" value="Neutral Protease Domain 2"/>
    <property type="match status" value="1"/>
</dbReference>
<evidence type="ECO:0000256" key="7">
    <source>
        <dbReference type="ARBA" id="ARBA00022801"/>
    </source>
</evidence>
<evidence type="ECO:0000256" key="5">
    <source>
        <dbReference type="ARBA" id="ARBA00022723"/>
    </source>
</evidence>
<organism evidence="15 16">
    <name type="scientific">Lophiostoma macrostomum CBS 122681</name>
    <dbReference type="NCBI Taxonomy" id="1314788"/>
    <lineage>
        <taxon>Eukaryota</taxon>
        <taxon>Fungi</taxon>
        <taxon>Dikarya</taxon>
        <taxon>Ascomycota</taxon>
        <taxon>Pezizomycotina</taxon>
        <taxon>Dothideomycetes</taxon>
        <taxon>Pleosporomycetidae</taxon>
        <taxon>Pleosporales</taxon>
        <taxon>Lophiostomataceae</taxon>
        <taxon>Lophiostoma</taxon>
    </lineage>
</organism>
<proteinExistence type="inferred from homology"/>
<keyword evidence="4 13" id="KW-0645">Protease</keyword>
<evidence type="ECO:0000256" key="3">
    <source>
        <dbReference type="ARBA" id="ARBA00022525"/>
    </source>
</evidence>
<feature type="active site" evidence="11">
    <location>
        <position position="447"/>
    </location>
</feature>
<dbReference type="InterPro" id="IPR027268">
    <property type="entry name" value="Peptidase_M4/M1_CTD_sf"/>
</dbReference>
<dbReference type="InterPro" id="IPR011096">
    <property type="entry name" value="FTP_domain"/>
</dbReference>
<sequence>MRSVTVASLAALMIGQINAHPAIWNPPPKADGRPIPGRGLQEHSHAKRSGANWNDFRFKTSSTYVNTRGTRGNSSIALTKRGTAEDTATELVKSTVPGATFRLVETRVGDNGVSHIYFKQTANGMDIDNADFNVNVGKNGEVFSYGNSFYTGAVPASRLRKRDMIDPSDALKGAIEVLGLPLTPADSATAQATEGSDEAYSISDVDGMPGDPQTKLVYIQSADGKLVPTWRVETDLLDNWLLTYVDVTDGSQIHGLVNYRADATYQVYPWGVNDPTEGERIIVEDPWNPDASEFGWHSTGDDDYTDTRGNNGFAQINAEGDDDYLNDPRPSNPDLDFVYPFSLNETDPKAYGNASVTQLFYTANTYHDLLYILGFTEAAGNFEINNDDEGGEGNDMVILQAQDGSGTDNAWFLTPPDGESGRMAMFLWEYAQPVRDCSFEAGVVIHEYTHGLSTRLTGGPANSNCLDGPEDSSMGEGWGDFMATAIRLKPADTRETDYALGAWVGNDPKGIRQYLYSTNMETNPYVYTDVDELVAEPHDAGTVWATVLYEVLWNLIDKHGKNDAAVPDFDDNGVPTDGKYLAMKLVMDGMALQPCNPNFVSGRDAIIDADDALTGGDNYCELWTAFAKRGLGDGAQFSETNRTASFDLPS</sequence>
<feature type="non-terminal residue" evidence="15">
    <location>
        <position position="650"/>
    </location>
</feature>
<evidence type="ECO:0000313" key="16">
    <source>
        <dbReference type="Proteomes" id="UP000799324"/>
    </source>
</evidence>
<dbReference type="EC" id="3.4.24.-" evidence="13"/>
<dbReference type="SUPFAM" id="SSF55486">
    <property type="entry name" value="Metalloproteases ('zincins'), catalytic domain"/>
    <property type="match status" value="1"/>
</dbReference>
<evidence type="ECO:0000259" key="14">
    <source>
        <dbReference type="Pfam" id="PF07504"/>
    </source>
</evidence>
<keyword evidence="8 12" id="KW-0862">Zinc</keyword>
<evidence type="ECO:0000256" key="12">
    <source>
        <dbReference type="PIRSR" id="PIRSR601842-2"/>
    </source>
</evidence>
<evidence type="ECO:0000256" key="2">
    <source>
        <dbReference type="ARBA" id="ARBA00006006"/>
    </source>
</evidence>
<comment type="subcellular location">
    <subcellularLocation>
        <location evidence="1 13">Secreted</location>
    </subcellularLocation>
</comment>
<evidence type="ECO:0000256" key="8">
    <source>
        <dbReference type="ARBA" id="ARBA00022833"/>
    </source>
</evidence>
<dbReference type="InterPro" id="IPR001842">
    <property type="entry name" value="Peptidase_M36"/>
</dbReference>
<feature type="binding site" evidence="12">
    <location>
        <position position="446"/>
    </location>
    <ligand>
        <name>Zn(2+)</name>
        <dbReference type="ChEBI" id="CHEBI:29105"/>
        <note>catalytic</note>
    </ligand>
</feature>
<gene>
    <name evidence="15" type="ORF">K491DRAFT_628659</name>
</gene>